<evidence type="ECO:0000256" key="4">
    <source>
        <dbReference type="ARBA" id="ARBA00022679"/>
    </source>
</evidence>
<dbReference type="Proteomes" id="UP000553963">
    <property type="component" value="Unassembled WGS sequence"/>
</dbReference>
<name>A0A840AWZ6_9HYPH</name>
<evidence type="ECO:0000256" key="6">
    <source>
        <dbReference type="HAMAP-Rule" id="MF_01007"/>
    </source>
</evidence>
<proteinExistence type="inferred from homology"/>
<dbReference type="GO" id="GO:0071424">
    <property type="term" value="F:rRNA (cytosine-N4-)-methyltransferase activity"/>
    <property type="evidence" value="ECO:0007669"/>
    <property type="project" value="UniProtKB-UniRule"/>
</dbReference>
<reference evidence="8 9" key="1">
    <citation type="submission" date="2020-08" db="EMBL/GenBank/DDBJ databases">
        <title>Genomic Encyclopedia of Type Strains, Phase IV (KMG-IV): sequencing the most valuable type-strain genomes for metagenomic binning, comparative biology and taxonomic classification.</title>
        <authorList>
            <person name="Goeker M."/>
        </authorList>
    </citation>
    <scope>NUCLEOTIDE SEQUENCE [LARGE SCALE GENOMIC DNA]</scope>
    <source>
        <strain evidence="8 9">DSM 25966</strain>
    </source>
</reference>
<evidence type="ECO:0000256" key="1">
    <source>
        <dbReference type="ARBA" id="ARBA00010396"/>
    </source>
</evidence>
<keyword evidence="5 6" id="KW-0949">S-adenosyl-L-methionine</keyword>
<evidence type="ECO:0000256" key="5">
    <source>
        <dbReference type="ARBA" id="ARBA00022691"/>
    </source>
</evidence>
<dbReference type="PIRSF" id="PIRSF004486">
    <property type="entry name" value="MraW"/>
    <property type="match status" value="1"/>
</dbReference>
<evidence type="ECO:0000313" key="8">
    <source>
        <dbReference type="EMBL" id="MBB3932925.1"/>
    </source>
</evidence>
<dbReference type="NCBIfam" id="TIGR00006">
    <property type="entry name" value="16S rRNA (cytosine(1402)-N(4))-methyltransferase RsmH"/>
    <property type="match status" value="1"/>
</dbReference>
<dbReference type="InterPro" id="IPR029063">
    <property type="entry name" value="SAM-dependent_MTases_sf"/>
</dbReference>
<keyword evidence="9" id="KW-1185">Reference proteome</keyword>
<organism evidence="8 9">
    <name type="scientific">Kaistia hirudinis</name>
    <dbReference type="NCBI Taxonomy" id="1293440"/>
    <lineage>
        <taxon>Bacteria</taxon>
        <taxon>Pseudomonadati</taxon>
        <taxon>Pseudomonadota</taxon>
        <taxon>Alphaproteobacteria</taxon>
        <taxon>Hyphomicrobiales</taxon>
        <taxon>Kaistiaceae</taxon>
        <taxon>Kaistia</taxon>
    </lineage>
</organism>
<feature type="binding site" evidence="6">
    <location>
        <position position="118"/>
    </location>
    <ligand>
        <name>S-adenosyl-L-methionine</name>
        <dbReference type="ChEBI" id="CHEBI:59789"/>
    </ligand>
</feature>
<sequence length="345" mass="36505">MSAGGEVGNGIVGGPPRHVSVLLDEVIEHLAPTPDGVFIDGTFGLGGYSRAILARGAEVIAIDRDPTAIAGGQGLVAEAVGRLILREGRFSALDAIAADAGFPAVDGVVLDIGVSSMQLDEAERGFSFRFDGPLDMRMGGEGPSAADVVNAMDARSLARIFSVLGEEKRAGALARAIVEDRDETPFIRTKDLAGLAERVIGKRAGDAIHPATRAFQALRIYVNRELDELGDALAAAERILKPGGRLVVVSFHSLEDRIVKRFFAERSEERAGGSRHLPEATIAPPTFRLAGRGPVVPGEEELCRNPRARSAKLRAGIRTEAPARPFDAAAAGVPSLPPFKLERSR</sequence>
<dbReference type="EC" id="2.1.1.199" evidence="6"/>
<keyword evidence="6" id="KW-0963">Cytoplasm</keyword>
<dbReference type="EMBL" id="JACIDS010000005">
    <property type="protein sequence ID" value="MBB3932925.1"/>
    <property type="molecule type" value="Genomic_DNA"/>
</dbReference>
<evidence type="ECO:0000256" key="7">
    <source>
        <dbReference type="SAM" id="MobiDB-lite"/>
    </source>
</evidence>
<evidence type="ECO:0000256" key="3">
    <source>
        <dbReference type="ARBA" id="ARBA00022603"/>
    </source>
</evidence>
<protein>
    <recommendedName>
        <fullName evidence="6">Ribosomal RNA small subunit methyltransferase H</fullName>
        <ecNumber evidence="6">2.1.1.199</ecNumber>
    </recommendedName>
    <alternativeName>
        <fullName evidence="6">16S rRNA m(4)C1402 methyltransferase</fullName>
    </alternativeName>
    <alternativeName>
        <fullName evidence="6">rRNA (cytosine-N(4)-)-methyltransferase RsmH</fullName>
    </alternativeName>
</protein>
<dbReference type="RefSeq" id="WP_183400581.1">
    <property type="nucleotide sequence ID" value="NZ_JACIDS010000005.1"/>
</dbReference>
<comment type="function">
    <text evidence="6">Specifically methylates the N4 position of cytidine in position 1402 (C1402) of 16S rRNA.</text>
</comment>
<keyword evidence="3 6" id="KW-0489">Methyltransferase</keyword>
<dbReference type="Pfam" id="PF01795">
    <property type="entry name" value="Methyltransf_5"/>
    <property type="match status" value="1"/>
</dbReference>
<dbReference type="InterPro" id="IPR002903">
    <property type="entry name" value="RsmH"/>
</dbReference>
<evidence type="ECO:0000313" key="9">
    <source>
        <dbReference type="Proteomes" id="UP000553963"/>
    </source>
</evidence>
<feature type="binding site" evidence="6">
    <location>
        <position position="111"/>
    </location>
    <ligand>
        <name>S-adenosyl-L-methionine</name>
        <dbReference type="ChEBI" id="CHEBI:59789"/>
    </ligand>
</feature>
<dbReference type="GO" id="GO:0005737">
    <property type="term" value="C:cytoplasm"/>
    <property type="evidence" value="ECO:0007669"/>
    <property type="project" value="UniProtKB-SubCell"/>
</dbReference>
<dbReference type="Gene3D" id="1.10.150.170">
    <property type="entry name" value="Putative methyltransferase TM0872, insert domain"/>
    <property type="match status" value="1"/>
</dbReference>
<comment type="catalytic activity">
    <reaction evidence="6">
        <text>cytidine(1402) in 16S rRNA + S-adenosyl-L-methionine = N(4)-methylcytidine(1402) in 16S rRNA + S-adenosyl-L-homocysteine + H(+)</text>
        <dbReference type="Rhea" id="RHEA:42928"/>
        <dbReference type="Rhea" id="RHEA-COMP:10286"/>
        <dbReference type="Rhea" id="RHEA-COMP:10287"/>
        <dbReference type="ChEBI" id="CHEBI:15378"/>
        <dbReference type="ChEBI" id="CHEBI:57856"/>
        <dbReference type="ChEBI" id="CHEBI:59789"/>
        <dbReference type="ChEBI" id="CHEBI:74506"/>
        <dbReference type="ChEBI" id="CHEBI:82748"/>
        <dbReference type="EC" id="2.1.1.199"/>
    </reaction>
</comment>
<dbReference type="SUPFAM" id="SSF81799">
    <property type="entry name" value="Putative methyltransferase TM0872, insert domain"/>
    <property type="match status" value="1"/>
</dbReference>
<feature type="binding site" evidence="6">
    <location>
        <position position="90"/>
    </location>
    <ligand>
        <name>S-adenosyl-L-methionine</name>
        <dbReference type="ChEBI" id="CHEBI:59789"/>
    </ligand>
</feature>
<feature type="binding site" evidence="6">
    <location>
        <position position="63"/>
    </location>
    <ligand>
        <name>S-adenosyl-L-methionine</name>
        <dbReference type="ChEBI" id="CHEBI:59789"/>
    </ligand>
</feature>
<accession>A0A840AWZ6</accession>
<dbReference type="InterPro" id="IPR023397">
    <property type="entry name" value="SAM-dep_MeTrfase_MraW_recog"/>
</dbReference>
<keyword evidence="4 6" id="KW-0808">Transferase</keyword>
<keyword evidence="2 6" id="KW-0698">rRNA processing</keyword>
<dbReference type="AlphaFoldDB" id="A0A840AWZ6"/>
<gene>
    <name evidence="6" type="primary">rsmH</name>
    <name evidence="8" type="ORF">GGR25_003989</name>
</gene>
<dbReference type="PANTHER" id="PTHR11265">
    <property type="entry name" value="S-ADENOSYL-METHYLTRANSFERASE MRAW"/>
    <property type="match status" value="1"/>
</dbReference>
<dbReference type="SUPFAM" id="SSF53335">
    <property type="entry name" value="S-adenosyl-L-methionine-dependent methyltransferases"/>
    <property type="match status" value="1"/>
</dbReference>
<dbReference type="GO" id="GO:0070475">
    <property type="term" value="P:rRNA base methylation"/>
    <property type="evidence" value="ECO:0007669"/>
    <property type="project" value="UniProtKB-UniRule"/>
</dbReference>
<feature type="region of interest" description="Disordered" evidence="7">
    <location>
        <begin position="324"/>
        <end position="345"/>
    </location>
</feature>
<feature type="compositionally biased region" description="Low complexity" evidence="7">
    <location>
        <begin position="324"/>
        <end position="334"/>
    </location>
</feature>
<feature type="binding site" evidence="6">
    <location>
        <begin position="46"/>
        <end position="48"/>
    </location>
    <ligand>
        <name>S-adenosyl-L-methionine</name>
        <dbReference type="ChEBI" id="CHEBI:59789"/>
    </ligand>
</feature>
<evidence type="ECO:0000256" key="2">
    <source>
        <dbReference type="ARBA" id="ARBA00022552"/>
    </source>
</evidence>
<comment type="caution">
    <text evidence="8">The sequence shown here is derived from an EMBL/GenBank/DDBJ whole genome shotgun (WGS) entry which is preliminary data.</text>
</comment>
<comment type="subcellular location">
    <subcellularLocation>
        <location evidence="6">Cytoplasm</location>
    </subcellularLocation>
</comment>
<dbReference type="Gene3D" id="3.40.50.150">
    <property type="entry name" value="Vaccinia Virus protein VP39"/>
    <property type="match status" value="1"/>
</dbReference>
<dbReference type="PANTHER" id="PTHR11265:SF0">
    <property type="entry name" value="12S RRNA N4-METHYLCYTIDINE METHYLTRANSFERASE"/>
    <property type="match status" value="1"/>
</dbReference>
<comment type="similarity">
    <text evidence="1 6">Belongs to the methyltransferase superfamily. RsmH family.</text>
</comment>
<dbReference type="HAMAP" id="MF_01007">
    <property type="entry name" value="16SrRNA_methyltr_H"/>
    <property type="match status" value="1"/>
</dbReference>